<evidence type="ECO:0000256" key="5">
    <source>
        <dbReference type="PIRSR" id="PIRSR602401-1"/>
    </source>
</evidence>
<keyword evidence="3 5" id="KW-0408">Iron</keyword>
<protein>
    <recommendedName>
        <fullName evidence="10">Pisatin demethylase</fullName>
    </recommendedName>
</protein>
<evidence type="ECO:0000256" key="7">
    <source>
        <dbReference type="SAM" id="Phobius"/>
    </source>
</evidence>
<dbReference type="Proteomes" id="UP000019487">
    <property type="component" value="Unassembled WGS sequence"/>
</dbReference>
<keyword evidence="7" id="KW-1133">Transmembrane helix</keyword>
<dbReference type="Gene3D" id="1.10.630.10">
    <property type="entry name" value="Cytochrome P450"/>
    <property type="match status" value="1"/>
</dbReference>
<dbReference type="CDD" id="cd11060">
    <property type="entry name" value="CYP57A1-like"/>
    <property type="match status" value="1"/>
</dbReference>
<dbReference type="OrthoDB" id="3934656at2759"/>
<evidence type="ECO:0000256" key="3">
    <source>
        <dbReference type="ARBA" id="ARBA00023004"/>
    </source>
</evidence>
<dbReference type="PANTHER" id="PTHR24305:SF190">
    <property type="entry name" value="P450, PUTATIVE (EUROFUNG)-RELATED"/>
    <property type="match status" value="1"/>
</dbReference>
<comment type="cofactor">
    <cofactor evidence="1 5">
        <name>heme</name>
        <dbReference type="ChEBI" id="CHEBI:30413"/>
    </cofactor>
</comment>
<dbReference type="Pfam" id="PF00067">
    <property type="entry name" value="p450"/>
    <property type="match status" value="1"/>
</dbReference>
<evidence type="ECO:0000256" key="2">
    <source>
        <dbReference type="ARBA" id="ARBA00022723"/>
    </source>
</evidence>
<gene>
    <name evidence="8" type="ORF">SBOR_6830</name>
</gene>
<feature type="binding site" description="axial binding residue" evidence="5">
    <location>
        <position position="451"/>
    </location>
    <ligand>
        <name>heme</name>
        <dbReference type="ChEBI" id="CHEBI:30413"/>
    </ligand>
    <ligandPart>
        <name>Fe</name>
        <dbReference type="ChEBI" id="CHEBI:18248"/>
    </ligandPart>
</feature>
<keyword evidence="2 5" id="KW-0479">Metal-binding</keyword>
<dbReference type="GO" id="GO:0005506">
    <property type="term" value="F:iron ion binding"/>
    <property type="evidence" value="ECO:0007669"/>
    <property type="project" value="InterPro"/>
</dbReference>
<dbReference type="PRINTS" id="PR00463">
    <property type="entry name" value="EP450I"/>
</dbReference>
<comment type="similarity">
    <text evidence="6">Belongs to the cytochrome P450 family.</text>
</comment>
<evidence type="ECO:0000313" key="9">
    <source>
        <dbReference type="Proteomes" id="UP000019487"/>
    </source>
</evidence>
<dbReference type="SUPFAM" id="SSF48264">
    <property type="entry name" value="Cytochrome P450"/>
    <property type="match status" value="1"/>
</dbReference>
<keyword evidence="5 6" id="KW-0349">Heme</keyword>
<dbReference type="InterPro" id="IPR017972">
    <property type="entry name" value="Cyt_P450_CS"/>
</dbReference>
<dbReference type="InterPro" id="IPR050121">
    <property type="entry name" value="Cytochrome_P450_monoxygenase"/>
</dbReference>
<dbReference type="HOGENOM" id="CLU_001570_14_0_1"/>
<organism evidence="8 9">
    <name type="scientific">Sclerotinia borealis (strain F-4128)</name>
    <dbReference type="NCBI Taxonomy" id="1432307"/>
    <lineage>
        <taxon>Eukaryota</taxon>
        <taxon>Fungi</taxon>
        <taxon>Dikarya</taxon>
        <taxon>Ascomycota</taxon>
        <taxon>Pezizomycotina</taxon>
        <taxon>Leotiomycetes</taxon>
        <taxon>Helotiales</taxon>
        <taxon>Sclerotiniaceae</taxon>
        <taxon>Sclerotinia</taxon>
    </lineage>
</organism>
<evidence type="ECO:0008006" key="10">
    <source>
        <dbReference type="Google" id="ProtNLM"/>
    </source>
</evidence>
<dbReference type="STRING" id="1432307.W9CAE1"/>
<dbReference type="FunFam" id="1.10.630.10:FF:000050">
    <property type="entry name" value="Cytochrome P450 monooxygenase"/>
    <property type="match status" value="1"/>
</dbReference>
<keyword evidence="6" id="KW-0560">Oxidoreductase</keyword>
<proteinExistence type="inferred from homology"/>
<dbReference type="GO" id="GO:0020037">
    <property type="term" value="F:heme binding"/>
    <property type="evidence" value="ECO:0007669"/>
    <property type="project" value="InterPro"/>
</dbReference>
<keyword evidence="9" id="KW-1185">Reference proteome</keyword>
<dbReference type="GO" id="GO:0004497">
    <property type="term" value="F:monooxygenase activity"/>
    <property type="evidence" value="ECO:0007669"/>
    <property type="project" value="UniProtKB-KW"/>
</dbReference>
<evidence type="ECO:0000313" key="8">
    <source>
        <dbReference type="EMBL" id="ESZ92773.1"/>
    </source>
</evidence>
<keyword evidence="4" id="KW-0843">Virulence</keyword>
<dbReference type="PANTHER" id="PTHR24305">
    <property type="entry name" value="CYTOCHROME P450"/>
    <property type="match status" value="1"/>
</dbReference>
<feature type="transmembrane region" description="Helical" evidence="7">
    <location>
        <begin position="6"/>
        <end position="30"/>
    </location>
</feature>
<comment type="caution">
    <text evidence="8">The sequence shown here is derived from an EMBL/GenBank/DDBJ whole genome shotgun (WGS) entry which is preliminary data.</text>
</comment>
<accession>W9CAE1</accession>
<dbReference type="AlphaFoldDB" id="W9CAE1"/>
<dbReference type="PROSITE" id="PS00086">
    <property type="entry name" value="CYTOCHROME_P450"/>
    <property type="match status" value="1"/>
</dbReference>
<dbReference type="InterPro" id="IPR002401">
    <property type="entry name" value="Cyt_P450_E_grp-I"/>
</dbReference>
<dbReference type="GO" id="GO:0016705">
    <property type="term" value="F:oxidoreductase activity, acting on paired donors, with incorporation or reduction of molecular oxygen"/>
    <property type="evidence" value="ECO:0007669"/>
    <property type="project" value="InterPro"/>
</dbReference>
<name>W9CAE1_SCLBF</name>
<dbReference type="InterPro" id="IPR036396">
    <property type="entry name" value="Cyt_P450_sf"/>
</dbReference>
<sequence length="513" mass="58269">MIQLILSLPIWVLITIPPSIYILSTLFLALTDPLRHIPGPLLARFTRAWYCWEIYKGSFERTNQQLHSRYGPIVRIAPHEYSIDDVDSARVIYSTGGGSFPKAPWYWSWNPPDPNKASMFSDLNPHRHSAQRRKFASYYSMSSLVGYEGYVDNCTQLLSRRFGELAGSGRIVDMQHWLQCYAFDVIGEITFGQRFGFLDMGEDKDGVFEAIDARGWYSTFVGIWSWTHRWLYPMLPSTGGHAYVAKYTENRIEAKIKLLKDPRSGEKEKEGTPDIMTRILMASEKDPEKVTRGDLFSACQSNIGAGSDTTVITLSSVLYHLLKYPKTYQRLREEIETAAKEGRISDPVTFKEAQGLPYLQAVIKEGLRVHPAVGLGLQRIVPAEGTTIANQFIPGGSTVGINAYVAHQNTSVFGLDADTWRPERWLEIEEQGRSGEVEKYFFSFGMGSRTCIGKNISLLEIGKLIPQLVRRFDFELDEDVERNGGLVCENRWFVKQKNFRGRVLKRRGESKSG</sequence>
<keyword evidence="6" id="KW-0503">Monooxygenase</keyword>
<dbReference type="InterPro" id="IPR001128">
    <property type="entry name" value="Cyt_P450"/>
</dbReference>
<keyword evidence="7" id="KW-0812">Transmembrane</keyword>
<reference evidence="8 9" key="1">
    <citation type="journal article" date="2014" name="Genome Announc.">
        <title>Draft genome sequence of Sclerotinia borealis, a psychrophilic plant pathogenic fungus.</title>
        <authorList>
            <person name="Mardanov A.V."/>
            <person name="Beletsky A.V."/>
            <person name="Kadnikov V.V."/>
            <person name="Ignatov A.N."/>
            <person name="Ravin N.V."/>
        </authorList>
    </citation>
    <scope>NUCLEOTIDE SEQUENCE [LARGE SCALE GENOMIC DNA]</scope>
    <source>
        <strain evidence="9">F-4157</strain>
    </source>
</reference>
<evidence type="ECO:0000256" key="1">
    <source>
        <dbReference type="ARBA" id="ARBA00001971"/>
    </source>
</evidence>
<keyword evidence="7" id="KW-0472">Membrane</keyword>
<dbReference type="EMBL" id="AYSA01000363">
    <property type="protein sequence ID" value="ESZ92773.1"/>
    <property type="molecule type" value="Genomic_DNA"/>
</dbReference>
<evidence type="ECO:0000256" key="6">
    <source>
        <dbReference type="RuleBase" id="RU000461"/>
    </source>
</evidence>
<dbReference type="PRINTS" id="PR00385">
    <property type="entry name" value="P450"/>
</dbReference>
<evidence type="ECO:0000256" key="4">
    <source>
        <dbReference type="ARBA" id="ARBA00023026"/>
    </source>
</evidence>